<sequence>MRGCVVLGTNGHPELTKAICNRLGMQPGEVDIKKFSNGETSVKIYNSVRGQDVYIVSPGSGHVNDNLMEMLIMISACKTASANKVTAVLPVFPYSRQPDVPYSKVESPKSDSSASFIPDKFTPNASGYRKWVAQAGTLVAALLTTAGADHIITMDLHDPQFQGFFDIPVDNLFGRPLLQRFITLNIPNHQNAVVVSPDAGGAKRATAIADSLEMDFALIHKDRRNKNQHDENQMMLVGDVQGKVAILIDDLVDTGNTLCRAAQLLHHSGATSIYALVTHALLSGDAIARLRESKIDVLVVTNTSPQEEHASNGSGKMVVIDVAPVFAEAIRRIHNGESVSLLFDHGI</sequence>
<evidence type="ECO:0000256" key="11">
    <source>
        <dbReference type="ARBA" id="ARBA00054815"/>
    </source>
</evidence>
<evidence type="ECO:0000256" key="1">
    <source>
        <dbReference type="ARBA" id="ARBA00006478"/>
    </source>
</evidence>
<dbReference type="OrthoDB" id="413572at2759"/>
<dbReference type="InterPro" id="IPR029099">
    <property type="entry name" value="Pribosyltran_N"/>
</dbReference>
<keyword evidence="7 13" id="KW-0418">Kinase</keyword>
<dbReference type="GeneID" id="63784634"/>
<dbReference type="STRING" id="56484.A0A1Y2F3A9"/>
<dbReference type="GO" id="GO:0009156">
    <property type="term" value="P:ribonucleoside monophosphate biosynthetic process"/>
    <property type="evidence" value="ECO:0007669"/>
    <property type="project" value="InterPro"/>
</dbReference>
<dbReference type="Proteomes" id="UP000193685">
    <property type="component" value="Unassembled WGS sequence"/>
</dbReference>
<evidence type="ECO:0000256" key="2">
    <source>
        <dbReference type="ARBA" id="ARBA00013247"/>
    </source>
</evidence>
<dbReference type="GO" id="GO:0016301">
    <property type="term" value="F:kinase activity"/>
    <property type="evidence" value="ECO:0007669"/>
    <property type="project" value="UniProtKB-KW"/>
</dbReference>
<comment type="caution">
    <text evidence="13">The sequence shown here is derived from an EMBL/GenBank/DDBJ whole genome shotgun (WGS) entry which is preliminary data.</text>
</comment>
<evidence type="ECO:0000256" key="6">
    <source>
        <dbReference type="ARBA" id="ARBA00022741"/>
    </source>
</evidence>
<evidence type="ECO:0000256" key="4">
    <source>
        <dbReference type="ARBA" id="ARBA00022723"/>
    </source>
</evidence>
<dbReference type="SMART" id="SM01400">
    <property type="entry name" value="Pribosyltran_N"/>
    <property type="match status" value="1"/>
</dbReference>
<evidence type="ECO:0000256" key="9">
    <source>
        <dbReference type="ARBA" id="ARBA00022842"/>
    </source>
</evidence>
<evidence type="ECO:0000259" key="12">
    <source>
        <dbReference type="Pfam" id="PF13793"/>
    </source>
</evidence>
<dbReference type="Gene3D" id="3.40.50.2020">
    <property type="match status" value="2"/>
</dbReference>
<keyword evidence="3" id="KW-0808">Transferase</keyword>
<keyword evidence="6" id="KW-0547">Nucleotide-binding</keyword>
<evidence type="ECO:0000256" key="10">
    <source>
        <dbReference type="ARBA" id="ARBA00049535"/>
    </source>
</evidence>
<dbReference type="GO" id="GO:0005737">
    <property type="term" value="C:cytoplasm"/>
    <property type="evidence" value="ECO:0007669"/>
    <property type="project" value="TreeGrafter"/>
</dbReference>
<dbReference type="EC" id="2.7.6.1" evidence="2"/>
<dbReference type="GO" id="GO:0004749">
    <property type="term" value="F:ribose phosphate diphosphokinase activity"/>
    <property type="evidence" value="ECO:0007669"/>
    <property type="project" value="UniProtKB-EC"/>
</dbReference>
<dbReference type="InterPro" id="IPR005946">
    <property type="entry name" value="Rib-P_diPkinase"/>
</dbReference>
<dbReference type="Pfam" id="PF13793">
    <property type="entry name" value="Pribosyltran_N"/>
    <property type="match status" value="1"/>
</dbReference>
<dbReference type="Pfam" id="PF14572">
    <property type="entry name" value="Pribosyl_synth"/>
    <property type="match status" value="1"/>
</dbReference>
<dbReference type="GO" id="GO:0006015">
    <property type="term" value="P:5-phosphoribose 1-diphosphate biosynthetic process"/>
    <property type="evidence" value="ECO:0007669"/>
    <property type="project" value="TreeGrafter"/>
</dbReference>
<evidence type="ECO:0000313" key="14">
    <source>
        <dbReference type="Proteomes" id="UP000193685"/>
    </source>
</evidence>
<dbReference type="NCBIfam" id="TIGR01251">
    <property type="entry name" value="ribP_PPkin"/>
    <property type="match status" value="1"/>
</dbReference>
<keyword evidence="4" id="KW-0479">Metal-binding</keyword>
<evidence type="ECO:0000256" key="5">
    <source>
        <dbReference type="ARBA" id="ARBA00022727"/>
    </source>
</evidence>
<comment type="catalytic activity">
    <reaction evidence="10">
        <text>D-ribose 5-phosphate + ATP = 5-phospho-alpha-D-ribose 1-diphosphate + AMP + H(+)</text>
        <dbReference type="Rhea" id="RHEA:15609"/>
        <dbReference type="ChEBI" id="CHEBI:15378"/>
        <dbReference type="ChEBI" id="CHEBI:30616"/>
        <dbReference type="ChEBI" id="CHEBI:58017"/>
        <dbReference type="ChEBI" id="CHEBI:78346"/>
        <dbReference type="ChEBI" id="CHEBI:456215"/>
        <dbReference type="EC" id="2.7.6.1"/>
    </reaction>
</comment>
<comment type="function">
    <text evidence="11">5-phosphoribose 1-diphosphate synthase involved in nucleotide, histidine, and tryptophan biosynthesis. Active in heteromultimeric complexes with other 5-phosphoribose 1-diphosphate synthases.</text>
</comment>
<dbReference type="GO" id="GO:0006164">
    <property type="term" value="P:purine nucleotide biosynthetic process"/>
    <property type="evidence" value="ECO:0007669"/>
    <property type="project" value="TreeGrafter"/>
</dbReference>
<evidence type="ECO:0000256" key="8">
    <source>
        <dbReference type="ARBA" id="ARBA00022840"/>
    </source>
</evidence>
<name>A0A1Y2F3A9_PROLT</name>
<dbReference type="GO" id="GO:0000287">
    <property type="term" value="F:magnesium ion binding"/>
    <property type="evidence" value="ECO:0007669"/>
    <property type="project" value="InterPro"/>
</dbReference>
<dbReference type="GO" id="GO:0002189">
    <property type="term" value="C:ribose phosphate diphosphokinase complex"/>
    <property type="evidence" value="ECO:0007669"/>
    <property type="project" value="UniProtKB-ARBA"/>
</dbReference>
<keyword evidence="5" id="KW-0545">Nucleotide biosynthesis</keyword>
<dbReference type="PANTHER" id="PTHR10210:SF36">
    <property type="entry name" value="RIBOSE-PHOSPHATE PYROPHOSPHOKINASE 5"/>
    <property type="match status" value="1"/>
</dbReference>
<comment type="similarity">
    <text evidence="1">Belongs to the ribose-phosphate pyrophosphokinase family.</text>
</comment>
<proteinExistence type="inferred from homology"/>
<dbReference type="InterPro" id="IPR029057">
    <property type="entry name" value="PRTase-like"/>
</dbReference>
<keyword evidence="9" id="KW-0460">Magnesium</keyword>
<dbReference type="GO" id="GO:0005524">
    <property type="term" value="F:ATP binding"/>
    <property type="evidence" value="ECO:0007669"/>
    <property type="project" value="UniProtKB-KW"/>
</dbReference>
<keyword evidence="14" id="KW-1185">Reference proteome</keyword>
<dbReference type="SUPFAM" id="SSF53271">
    <property type="entry name" value="PRTase-like"/>
    <property type="match status" value="1"/>
</dbReference>
<feature type="domain" description="Ribose-phosphate pyrophosphokinase N-terminal" evidence="12">
    <location>
        <begin position="5"/>
        <end position="98"/>
    </location>
</feature>
<organism evidence="13 14">
    <name type="scientific">Protomyces lactucae-debilis</name>
    <dbReference type="NCBI Taxonomy" id="2754530"/>
    <lineage>
        <taxon>Eukaryota</taxon>
        <taxon>Fungi</taxon>
        <taxon>Dikarya</taxon>
        <taxon>Ascomycota</taxon>
        <taxon>Taphrinomycotina</taxon>
        <taxon>Taphrinomycetes</taxon>
        <taxon>Taphrinales</taxon>
        <taxon>Protomycetaceae</taxon>
        <taxon>Protomyces</taxon>
    </lineage>
</organism>
<evidence type="ECO:0000313" key="13">
    <source>
        <dbReference type="EMBL" id="ORY77816.1"/>
    </source>
</evidence>
<evidence type="ECO:0000256" key="7">
    <source>
        <dbReference type="ARBA" id="ARBA00022777"/>
    </source>
</evidence>
<dbReference type="AlphaFoldDB" id="A0A1Y2F3A9"/>
<dbReference type="PROSITE" id="PS00114">
    <property type="entry name" value="PRPP_SYNTHASE"/>
    <property type="match status" value="1"/>
</dbReference>
<dbReference type="CDD" id="cd06223">
    <property type="entry name" value="PRTases_typeI"/>
    <property type="match status" value="1"/>
</dbReference>
<accession>A0A1Y2F3A9</accession>
<dbReference type="FunFam" id="3.40.50.2020:FF:000007">
    <property type="entry name" value="Ribose-phosphate pyrophosphokinase"/>
    <property type="match status" value="1"/>
</dbReference>
<dbReference type="FunFam" id="3.40.50.2020:FF:000005">
    <property type="entry name" value="Ribose-phosphate pyrophosphokinase 1"/>
    <property type="match status" value="1"/>
</dbReference>
<dbReference type="PANTHER" id="PTHR10210">
    <property type="entry name" value="RIBOSE-PHOSPHATE DIPHOSPHOKINASE FAMILY MEMBER"/>
    <property type="match status" value="1"/>
</dbReference>
<dbReference type="EMBL" id="MCFI01000019">
    <property type="protein sequence ID" value="ORY77816.1"/>
    <property type="molecule type" value="Genomic_DNA"/>
</dbReference>
<dbReference type="OMA" id="MMLVGDI"/>
<reference evidence="13 14" key="1">
    <citation type="submission" date="2016-07" db="EMBL/GenBank/DDBJ databases">
        <title>Pervasive Adenine N6-methylation of Active Genes in Fungi.</title>
        <authorList>
            <consortium name="DOE Joint Genome Institute"/>
            <person name="Mondo S.J."/>
            <person name="Dannebaum R.O."/>
            <person name="Kuo R.C."/>
            <person name="Labutti K."/>
            <person name="Haridas S."/>
            <person name="Kuo A."/>
            <person name="Salamov A."/>
            <person name="Ahrendt S.R."/>
            <person name="Lipzen A."/>
            <person name="Sullivan W."/>
            <person name="Andreopoulos W.B."/>
            <person name="Clum A."/>
            <person name="Lindquist E."/>
            <person name="Daum C."/>
            <person name="Ramamoorthy G.K."/>
            <person name="Gryganskyi A."/>
            <person name="Culley D."/>
            <person name="Magnuson J.K."/>
            <person name="James T.Y."/>
            <person name="O'Malley M.A."/>
            <person name="Stajich J.E."/>
            <person name="Spatafora J.W."/>
            <person name="Visel A."/>
            <person name="Grigoriev I.V."/>
        </authorList>
    </citation>
    <scope>NUCLEOTIDE SEQUENCE [LARGE SCALE GENOMIC DNA]</scope>
    <source>
        <strain evidence="13 14">12-1054</strain>
    </source>
</reference>
<dbReference type="InterPro" id="IPR000836">
    <property type="entry name" value="PRTase_dom"/>
</dbReference>
<protein>
    <recommendedName>
        <fullName evidence="2">ribose-phosphate diphosphokinase</fullName>
        <ecNumber evidence="2">2.7.6.1</ecNumber>
    </recommendedName>
</protein>
<keyword evidence="8" id="KW-0067">ATP-binding</keyword>
<dbReference type="InterPro" id="IPR000842">
    <property type="entry name" value="PRib_PP_synth_CS"/>
</dbReference>
<gene>
    <name evidence="13" type="ORF">BCR37DRAFT_350811</name>
</gene>
<evidence type="ECO:0000256" key="3">
    <source>
        <dbReference type="ARBA" id="ARBA00022679"/>
    </source>
</evidence>
<dbReference type="RefSeq" id="XP_040723201.1">
    <property type="nucleotide sequence ID" value="XM_040868035.1"/>
</dbReference>